<dbReference type="SUPFAM" id="SSF110857">
    <property type="entry name" value="Gamma-glutamyl cyclotransferase-like"/>
    <property type="match status" value="1"/>
</dbReference>
<proteinExistence type="predicted"/>
<dbReference type="Proteomes" id="UP001165652">
    <property type="component" value="Unassembled WGS sequence"/>
</dbReference>
<sequence length="167" mass="19291">MLYVAYGSNLNKEQMARRCPLAKPIAHFTLPDARLVFRGVADVERSEGDEVECGLWEITKACERALDRYEGVSSGLYRKEYLKLAVTRDGKRKARRALIYLMNSDHYDMPSAYYLGVIRKGYKDFGIDFAKLTAAVEKTRDLKRRMWLRHDDLFSVEGENELALDID</sequence>
<reference evidence="2" key="2">
    <citation type="submission" date="2023-02" db="EMBL/GenBank/DDBJ databases">
        <authorList>
            <person name="Rayyan A."/>
            <person name="Meyer T."/>
            <person name="Kyndt J.A."/>
        </authorList>
    </citation>
    <scope>NUCLEOTIDE SEQUENCE</scope>
    <source>
        <strain evidence="2">DSM 9987</strain>
    </source>
</reference>
<dbReference type="Pfam" id="PF13772">
    <property type="entry name" value="AIG2_2"/>
    <property type="match status" value="1"/>
</dbReference>
<evidence type="ECO:0000256" key="1">
    <source>
        <dbReference type="ARBA" id="ARBA00023239"/>
    </source>
</evidence>
<dbReference type="InterPro" id="IPR036568">
    <property type="entry name" value="GGCT-like_sf"/>
</dbReference>
<evidence type="ECO:0000313" key="2">
    <source>
        <dbReference type="EMBL" id="MDC7784782.1"/>
    </source>
</evidence>
<dbReference type="RefSeq" id="WP_272775628.1">
    <property type="nucleotide sequence ID" value="NZ_JAQQLI010000003.1"/>
</dbReference>
<keyword evidence="1" id="KW-0456">Lyase</keyword>
<dbReference type="PANTHER" id="PTHR12935">
    <property type="entry name" value="GAMMA-GLUTAMYLCYCLOTRANSFERASE"/>
    <property type="match status" value="1"/>
</dbReference>
<dbReference type="EMBL" id="JAQQLI010000003">
    <property type="protein sequence ID" value="MDC7784782.1"/>
    <property type="molecule type" value="Genomic_DNA"/>
</dbReference>
<protein>
    <submittedName>
        <fullName evidence="2">Gamma-glutamylcyclotransferase</fullName>
    </submittedName>
</protein>
<accession>A0ABT5J576</accession>
<dbReference type="InterPro" id="IPR017939">
    <property type="entry name" value="G-Glutamylcylcotransferase"/>
</dbReference>
<organism evidence="2 3">
    <name type="scientific">Rhodoplanes tepidamans</name>
    <name type="common">Rhodoplanes cryptolactis</name>
    <dbReference type="NCBI Taxonomy" id="200616"/>
    <lineage>
        <taxon>Bacteria</taxon>
        <taxon>Pseudomonadati</taxon>
        <taxon>Pseudomonadota</taxon>
        <taxon>Alphaproteobacteria</taxon>
        <taxon>Hyphomicrobiales</taxon>
        <taxon>Nitrobacteraceae</taxon>
        <taxon>Rhodoplanes</taxon>
    </lineage>
</organism>
<reference evidence="2" key="1">
    <citation type="journal article" date="2023" name="Microbiol Resour">
        <title>Genome Sequences of Rhodoplanes serenus and Two Thermotolerant Strains, Rhodoplanes tepidamans and 'Rhodoplanes cryptolactis,' Further Refine the Genus.</title>
        <authorList>
            <person name="Rayyan A.A."/>
            <person name="Kyndt J.A."/>
        </authorList>
    </citation>
    <scope>NUCLEOTIDE SEQUENCE</scope>
    <source>
        <strain evidence="2">DSM 9987</strain>
    </source>
</reference>
<dbReference type="Gene3D" id="3.10.490.10">
    <property type="entry name" value="Gamma-glutamyl cyclotransferase-like"/>
    <property type="match status" value="1"/>
</dbReference>
<evidence type="ECO:0000313" key="3">
    <source>
        <dbReference type="Proteomes" id="UP001165652"/>
    </source>
</evidence>
<dbReference type="PANTHER" id="PTHR12935:SF0">
    <property type="entry name" value="GAMMA-GLUTAMYLCYCLOTRANSFERASE"/>
    <property type="match status" value="1"/>
</dbReference>
<dbReference type="CDD" id="cd06661">
    <property type="entry name" value="GGCT_like"/>
    <property type="match status" value="1"/>
</dbReference>
<name>A0ABT5J576_RHOTP</name>
<dbReference type="InterPro" id="IPR013024">
    <property type="entry name" value="GGCT-like"/>
</dbReference>
<comment type="caution">
    <text evidence="2">The sequence shown here is derived from an EMBL/GenBank/DDBJ whole genome shotgun (WGS) entry which is preliminary data.</text>
</comment>
<gene>
    <name evidence="2" type="ORF">PQJ73_03720</name>
</gene>
<keyword evidence="3" id="KW-1185">Reference proteome</keyword>